<evidence type="ECO:0000256" key="1">
    <source>
        <dbReference type="SAM" id="Phobius"/>
    </source>
</evidence>
<sequence length="42" mass="5009">MTKKRTRIILFATLIFIILLAIPSYFWTKSNIKELNAFYNSK</sequence>
<dbReference type="Proteomes" id="UP000437575">
    <property type="component" value="Unassembled WGS sequence"/>
</dbReference>
<evidence type="ECO:0000313" key="3">
    <source>
        <dbReference type="Proteomes" id="UP000437575"/>
    </source>
</evidence>
<organism evidence="2 3">
    <name type="scientific">Ligilactobacillus salivarius</name>
    <dbReference type="NCBI Taxonomy" id="1624"/>
    <lineage>
        <taxon>Bacteria</taxon>
        <taxon>Bacillati</taxon>
        <taxon>Bacillota</taxon>
        <taxon>Bacilli</taxon>
        <taxon>Lactobacillales</taxon>
        <taxon>Lactobacillaceae</taxon>
        <taxon>Ligilactobacillus</taxon>
    </lineage>
</organism>
<name>A0A6A8LTQ9_9LACO</name>
<dbReference type="GO" id="GO:0016746">
    <property type="term" value="F:acyltransferase activity"/>
    <property type="evidence" value="ECO:0007669"/>
    <property type="project" value="UniProtKB-KW"/>
</dbReference>
<proteinExistence type="predicted"/>
<evidence type="ECO:0000313" key="2">
    <source>
        <dbReference type="EMBL" id="MSE06671.1"/>
    </source>
</evidence>
<dbReference type="EMBL" id="WKKZ01001191">
    <property type="protein sequence ID" value="MSE06671.1"/>
    <property type="molecule type" value="Genomic_DNA"/>
</dbReference>
<feature type="non-terminal residue" evidence="2">
    <location>
        <position position="42"/>
    </location>
</feature>
<accession>A0A6A8LTQ9</accession>
<keyword evidence="1" id="KW-1133">Transmembrane helix</keyword>
<keyword evidence="1" id="KW-0472">Membrane</keyword>
<feature type="transmembrane region" description="Helical" evidence="1">
    <location>
        <begin position="7"/>
        <end position="27"/>
    </location>
</feature>
<keyword evidence="1" id="KW-0812">Transmembrane</keyword>
<keyword evidence="2" id="KW-0012">Acyltransferase</keyword>
<keyword evidence="2" id="KW-0808">Transferase</keyword>
<comment type="caution">
    <text evidence="2">The sequence shown here is derived from an EMBL/GenBank/DDBJ whole genome shotgun (WGS) entry which is preliminary data.</text>
</comment>
<reference evidence="2 3" key="1">
    <citation type="submission" date="2019-11" db="EMBL/GenBank/DDBJ databases">
        <title>Draft Genome Sequence of Plant Growth-Promoting Rhizosphere-Associated Bacteria.</title>
        <authorList>
            <person name="Vasilyev I.Y."/>
            <person name="Radchenko V."/>
            <person name="Ilnitskaya E.V."/>
        </authorList>
    </citation>
    <scope>NUCLEOTIDE SEQUENCE [LARGE SCALE GENOMIC DNA]</scope>
    <source>
        <strain evidence="2 3">VRA_1sq_f</strain>
    </source>
</reference>
<protein>
    <submittedName>
        <fullName evidence="2">Acyltransferase</fullName>
    </submittedName>
</protein>
<dbReference type="AlphaFoldDB" id="A0A6A8LTQ9"/>
<gene>
    <name evidence="2" type="ORF">GKC34_13285</name>
</gene>